<feature type="chain" id="PRO_5026692915" description="H-type lectin domain-containing protein" evidence="1">
    <location>
        <begin position="22"/>
        <end position="178"/>
    </location>
</feature>
<proteinExistence type="predicted"/>
<dbReference type="AlphaFoldDB" id="A0A6M3ZUR9"/>
<evidence type="ECO:0000256" key="1">
    <source>
        <dbReference type="SAM" id="SignalP"/>
    </source>
</evidence>
<protein>
    <recommendedName>
        <fullName evidence="4">H-type lectin domain-containing protein</fullName>
    </recommendedName>
</protein>
<sequence>MGKYAVSMLLALALAACNNNVATKQDVEDLQKKLDLAQKSAVEKFAIVDKRLTAIETQLVAVTPSDSTIVNSGGSFISEPQWLENKEMNYRCSPAAPVKGRNGIAMYGLYRVHKLFTTPYKKAEPTIILSTPYMYKPSTLEARAENVTKEGFDLTVLSSCNPSEHVTSVQVTWLAVGT</sequence>
<feature type="signal peptide" evidence="1">
    <location>
        <begin position="1"/>
        <end position="21"/>
    </location>
</feature>
<dbReference type="RefSeq" id="WP_017454730.1">
    <property type="nucleotide sequence ID" value="NZ_CP008956.1"/>
</dbReference>
<evidence type="ECO:0000313" key="2">
    <source>
        <dbReference type="EMBL" id="QJQ02091.1"/>
    </source>
</evidence>
<dbReference type="SUPFAM" id="SSF141086">
    <property type="entry name" value="Agglutinin HPA-like"/>
    <property type="match status" value="1"/>
</dbReference>
<name>A0A6M3ZUR9_9BURK</name>
<dbReference type="Proteomes" id="UP000501648">
    <property type="component" value="Chromosome"/>
</dbReference>
<dbReference type="EMBL" id="CP008956">
    <property type="protein sequence ID" value="QJQ02091.1"/>
    <property type="molecule type" value="Genomic_DNA"/>
</dbReference>
<keyword evidence="1" id="KW-0732">Signal</keyword>
<evidence type="ECO:0000313" key="3">
    <source>
        <dbReference type="Proteomes" id="UP000501648"/>
    </source>
</evidence>
<reference evidence="2 3" key="1">
    <citation type="journal article" date="2012" name="J. Bacteriol.">
        <title>Genome sequence of the pathogenic Herbaspirillum seropedicae strain Os34, isolated from rice roots.</title>
        <authorList>
            <person name="Ye W."/>
            <person name="Ye S."/>
            <person name="Liu J."/>
            <person name="Chang S."/>
            <person name="Chen M."/>
            <person name="Zhu B."/>
            <person name="Guo L."/>
            <person name="An Q."/>
        </authorList>
    </citation>
    <scope>NUCLEOTIDE SEQUENCE [LARGE SCALE GENOMIC DNA]</scope>
    <source>
        <strain evidence="2 3">Os34</strain>
    </source>
</reference>
<organism evidence="2 3">
    <name type="scientific">Herbaspirillum rubrisubalbicans Os34</name>
    <dbReference type="NCBI Taxonomy" id="1235827"/>
    <lineage>
        <taxon>Bacteria</taxon>
        <taxon>Pseudomonadati</taxon>
        <taxon>Pseudomonadota</taxon>
        <taxon>Betaproteobacteria</taxon>
        <taxon>Burkholderiales</taxon>
        <taxon>Oxalobacteraceae</taxon>
        <taxon>Herbaspirillum</taxon>
    </lineage>
</organism>
<evidence type="ECO:0008006" key="4">
    <source>
        <dbReference type="Google" id="ProtNLM"/>
    </source>
</evidence>
<dbReference type="PROSITE" id="PS51257">
    <property type="entry name" value="PROKAR_LIPOPROTEIN"/>
    <property type="match status" value="1"/>
</dbReference>
<accession>A0A6M3ZUR9</accession>
<dbReference type="InterPro" id="IPR037221">
    <property type="entry name" value="H-type_lectin_dom_sf"/>
</dbReference>
<gene>
    <name evidence="2" type="ORF">C798_18195</name>
</gene>
<dbReference type="Gene3D" id="2.60.40.2080">
    <property type="match status" value="1"/>
</dbReference>